<feature type="transmembrane region" description="Helical" evidence="1">
    <location>
        <begin position="291"/>
        <end position="313"/>
    </location>
</feature>
<gene>
    <name evidence="2" type="ORF">F8O03_07645</name>
</gene>
<feature type="transmembrane region" description="Helical" evidence="1">
    <location>
        <begin position="131"/>
        <end position="154"/>
    </location>
</feature>
<dbReference type="Proteomes" id="UP000490386">
    <property type="component" value="Unassembled WGS sequence"/>
</dbReference>
<feature type="transmembrane region" description="Helical" evidence="1">
    <location>
        <begin position="53"/>
        <end position="71"/>
    </location>
</feature>
<dbReference type="EMBL" id="WBJX01000002">
    <property type="protein sequence ID" value="KAB1638264.1"/>
    <property type="molecule type" value="Genomic_DNA"/>
</dbReference>
<feature type="transmembrane region" description="Helical" evidence="1">
    <location>
        <begin position="12"/>
        <end position="33"/>
    </location>
</feature>
<proteinExistence type="predicted"/>
<keyword evidence="1" id="KW-1133">Transmembrane helix</keyword>
<protein>
    <submittedName>
        <fullName evidence="2">Uncharacterized protein</fullName>
    </submittedName>
</protein>
<evidence type="ECO:0000256" key="1">
    <source>
        <dbReference type="SAM" id="Phobius"/>
    </source>
</evidence>
<sequence length="491" mass="48881">MTMAVRRREGAYRVYLAVAVGLIAVAPVVRMLFLALLEPASVGWLTSPDFLEQLRVLVAAVGPVGMLVGTVRGPALRTPFATVTLGSNHLPRKLTLRGPFLKSLIAAAAVSAAVVCLPGAALVVGLGAPPLSVVACAVAAVAVASLGVVSALLGQVLVGPRVWACAVLLGVWGASPFGPGQWFAAAWAGLVGDASVGITGPVLLVAAAVAVLAGVPGLLDRLRGDALLLQAARRESASVAIATGELAGAAAMYRERPTTGRRLSAVVGGPRVLGMLVRDAVGAMRTPQRTVLGALGLAVGAVLLGLATVPSGAPELPGAVTTTGAIAGIAAVASVLMYLALGSFADGFRHAADAAVGAAVFGTPVGEQFLLHAVFPVALVVLVVGALVAISGGGPLPILVGLALVAVRAFDAARGHLPPLLLTPMPSEVGDLSVVARLAWQFDGVLLSVALGLGLALPWLAGAPALSVATLVVATSLLALATAARLRQGRG</sequence>
<reference evidence="2 3" key="1">
    <citation type="submission" date="2019-09" db="EMBL/GenBank/DDBJ databases">
        <title>Phylogeny of genus Pseudoclavibacter and closely related genus.</title>
        <authorList>
            <person name="Li Y."/>
        </authorList>
    </citation>
    <scope>NUCLEOTIDE SEQUENCE [LARGE SCALE GENOMIC DNA]</scope>
    <source>
        <strain evidence="2 3">THG-MD12</strain>
    </source>
</reference>
<feature type="transmembrane region" description="Helical" evidence="1">
    <location>
        <begin position="198"/>
        <end position="219"/>
    </location>
</feature>
<evidence type="ECO:0000313" key="2">
    <source>
        <dbReference type="EMBL" id="KAB1638264.1"/>
    </source>
</evidence>
<accession>A0A7J5B533</accession>
<dbReference type="AlphaFoldDB" id="A0A7J5B533"/>
<feature type="transmembrane region" description="Helical" evidence="1">
    <location>
        <begin position="161"/>
        <end position="178"/>
    </location>
</feature>
<organism evidence="2 3">
    <name type="scientific">Pseudoclavibacter terrae</name>
    <dbReference type="NCBI Taxonomy" id="1530195"/>
    <lineage>
        <taxon>Bacteria</taxon>
        <taxon>Bacillati</taxon>
        <taxon>Actinomycetota</taxon>
        <taxon>Actinomycetes</taxon>
        <taxon>Micrococcales</taxon>
        <taxon>Microbacteriaceae</taxon>
        <taxon>Pseudoclavibacter</taxon>
    </lineage>
</organism>
<keyword evidence="3" id="KW-1185">Reference proteome</keyword>
<feature type="transmembrane region" description="Helical" evidence="1">
    <location>
        <begin position="319"/>
        <end position="341"/>
    </location>
</feature>
<name>A0A7J5B533_9MICO</name>
<feature type="transmembrane region" description="Helical" evidence="1">
    <location>
        <begin position="369"/>
        <end position="390"/>
    </location>
</feature>
<feature type="transmembrane region" description="Helical" evidence="1">
    <location>
        <begin position="100"/>
        <end position="125"/>
    </location>
</feature>
<feature type="transmembrane region" description="Helical" evidence="1">
    <location>
        <begin position="466"/>
        <end position="486"/>
    </location>
</feature>
<keyword evidence="1" id="KW-0812">Transmembrane</keyword>
<keyword evidence="1" id="KW-0472">Membrane</keyword>
<evidence type="ECO:0000313" key="3">
    <source>
        <dbReference type="Proteomes" id="UP000490386"/>
    </source>
</evidence>
<comment type="caution">
    <text evidence="2">The sequence shown here is derived from an EMBL/GenBank/DDBJ whole genome shotgun (WGS) entry which is preliminary data.</text>
</comment>